<protein>
    <submittedName>
        <fullName evidence="2">Uncharacterized protein</fullName>
    </submittedName>
</protein>
<organism evidence="2 3">
    <name type="scientific">Sphingobium soli</name>
    <dbReference type="NCBI Taxonomy" id="1591116"/>
    <lineage>
        <taxon>Bacteria</taxon>
        <taxon>Pseudomonadati</taxon>
        <taxon>Pseudomonadota</taxon>
        <taxon>Alphaproteobacteria</taxon>
        <taxon>Sphingomonadales</taxon>
        <taxon>Sphingomonadaceae</taxon>
        <taxon>Sphingobium</taxon>
    </lineage>
</organism>
<accession>A0ABS8H2J4</accession>
<evidence type="ECO:0000313" key="2">
    <source>
        <dbReference type="EMBL" id="MCC4232654.1"/>
    </source>
</evidence>
<gene>
    <name evidence="2" type="ORF">LL253_08115</name>
</gene>
<evidence type="ECO:0000313" key="3">
    <source>
        <dbReference type="Proteomes" id="UP001198830"/>
    </source>
</evidence>
<dbReference type="Proteomes" id="UP001198830">
    <property type="component" value="Unassembled WGS sequence"/>
</dbReference>
<dbReference type="EMBL" id="JAJGNP010000005">
    <property type="protein sequence ID" value="MCC4232654.1"/>
    <property type="molecule type" value="Genomic_DNA"/>
</dbReference>
<dbReference type="RefSeq" id="WP_228226855.1">
    <property type="nucleotide sequence ID" value="NZ_JAJGNP010000005.1"/>
</dbReference>
<comment type="caution">
    <text evidence="2">The sequence shown here is derived from an EMBL/GenBank/DDBJ whole genome shotgun (WGS) entry which is preliminary data.</text>
</comment>
<reference evidence="2 3" key="1">
    <citation type="submission" date="2021-10" db="EMBL/GenBank/DDBJ databases">
        <title>The diversity and Nitrogen Metabolism of Culturable Nitrate-Utilizing Bacteria Within the Oxygen Minimum Zone of the Changjiang (Yangtze River)Estuary.</title>
        <authorList>
            <person name="Zhang D."/>
            <person name="Zheng J."/>
            <person name="Liu S."/>
            <person name="He W."/>
        </authorList>
    </citation>
    <scope>NUCLEOTIDE SEQUENCE [LARGE SCALE GENOMIC DNA]</scope>
    <source>
        <strain evidence="2 3">FXH275-2</strain>
    </source>
</reference>
<feature type="signal peptide" evidence="1">
    <location>
        <begin position="1"/>
        <end position="18"/>
    </location>
</feature>
<evidence type="ECO:0000256" key="1">
    <source>
        <dbReference type="SAM" id="SignalP"/>
    </source>
</evidence>
<name>A0ABS8H2J4_9SPHN</name>
<proteinExistence type="predicted"/>
<sequence>MRTLITVLFAAVAYAAQAAGPISKFDNRDPVGEYDTDLPLEDVERCLIDMEGWLAPNVYRQPDRPNRVTIIWISGGVSAGLSAARIDLSKATKGTHVVSWMTAKQALRCFADESR</sequence>
<keyword evidence="3" id="KW-1185">Reference proteome</keyword>
<feature type="chain" id="PRO_5045051740" evidence="1">
    <location>
        <begin position="19"/>
        <end position="115"/>
    </location>
</feature>
<keyword evidence="1" id="KW-0732">Signal</keyword>